<name>A0ABW6A803_9BACT</name>
<comment type="function">
    <text evidence="2">With LigD forms a non-homologous end joining (NHEJ) DNA repair enzyme, which repairs dsDNA breaks with reduced fidelity. Binds linear dsDNA with 5'- and 3'- overhangs but not closed circular dsDNA nor ssDNA. Recruits and stimulates the ligase activity of LigD.</text>
</comment>
<dbReference type="RefSeq" id="WP_386101767.1">
    <property type="nucleotide sequence ID" value="NZ_JBHUOZ010000003.1"/>
</dbReference>
<gene>
    <name evidence="2" type="primary">ku</name>
    <name evidence="4" type="ORF">ACFS6H_17100</name>
</gene>
<dbReference type="Gene3D" id="2.40.290.10">
    <property type="match status" value="1"/>
</dbReference>
<dbReference type="SMART" id="SM00559">
    <property type="entry name" value="Ku78"/>
    <property type="match status" value="1"/>
</dbReference>
<organism evidence="4 5">
    <name type="scientific">Terrimonas rubra</name>
    <dbReference type="NCBI Taxonomy" id="1035890"/>
    <lineage>
        <taxon>Bacteria</taxon>
        <taxon>Pseudomonadati</taxon>
        <taxon>Bacteroidota</taxon>
        <taxon>Chitinophagia</taxon>
        <taxon>Chitinophagales</taxon>
        <taxon>Chitinophagaceae</taxon>
        <taxon>Terrimonas</taxon>
    </lineage>
</organism>
<dbReference type="PIRSF" id="PIRSF006493">
    <property type="entry name" value="Prok_Ku"/>
    <property type="match status" value="1"/>
</dbReference>
<accession>A0ABW6A803</accession>
<sequence length="258" mass="29185">MKAIWTGAIGFGLVNIPVKMFSAIEESDLDLDMLDKKDLANIKYKRANENTGREVAWSSIVKGYKLDDRYIVVEDKDFEKARPEKSKTLTIDAFVKEEEIDSVYFETPYYLKPQKDGEAPFNLLTAALKKTGKVGMGTFVMRSKEVLGILRVYNDVLIFQRIRYAAEIRNTADLKIAKKRIKPGELKMAVSLVDQLTRKFDPAAYKNTYRAALMKIIRAKAKGKKMPVTKMKVVHSTARDLMSQLKASLSASKTKKAS</sequence>
<evidence type="ECO:0000259" key="3">
    <source>
        <dbReference type="SMART" id="SM00559"/>
    </source>
</evidence>
<comment type="caution">
    <text evidence="4">The sequence shown here is derived from an EMBL/GenBank/DDBJ whole genome shotgun (WGS) entry which is preliminary data.</text>
</comment>
<dbReference type="Proteomes" id="UP001597511">
    <property type="component" value="Unassembled WGS sequence"/>
</dbReference>
<comment type="subunit">
    <text evidence="2">Homodimer. Interacts with LigD.</text>
</comment>
<dbReference type="EMBL" id="JBHUOZ010000003">
    <property type="protein sequence ID" value="MFD2921448.1"/>
    <property type="molecule type" value="Genomic_DNA"/>
</dbReference>
<keyword evidence="2" id="KW-0234">DNA repair</keyword>
<dbReference type="InterPro" id="IPR006164">
    <property type="entry name" value="DNA_bd_Ku70/Ku80"/>
</dbReference>
<protein>
    <recommendedName>
        <fullName evidence="2">Non-homologous end joining protein Ku</fullName>
    </recommendedName>
</protein>
<dbReference type="PANTHER" id="PTHR41251:SF1">
    <property type="entry name" value="NON-HOMOLOGOUS END JOINING PROTEIN KU"/>
    <property type="match status" value="1"/>
</dbReference>
<dbReference type="Pfam" id="PF02735">
    <property type="entry name" value="Ku"/>
    <property type="match status" value="1"/>
</dbReference>
<reference evidence="5" key="1">
    <citation type="journal article" date="2019" name="Int. J. Syst. Evol. Microbiol.">
        <title>The Global Catalogue of Microorganisms (GCM) 10K type strain sequencing project: providing services to taxonomists for standard genome sequencing and annotation.</title>
        <authorList>
            <consortium name="The Broad Institute Genomics Platform"/>
            <consortium name="The Broad Institute Genome Sequencing Center for Infectious Disease"/>
            <person name="Wu L."/>
            <person name="Ma J."/>
        </authorList>
    </citation>
    <scope>NUCLEOTIDE SEQUENCE [LARGE SCALE GENOMIC DNA]</scope>
    <source>
        <strain evidence="5">KCTC 23299</strain>
    </source>
</reference>
<evidence type="ECO:0000313" key="4">
    <source>
        <dbReference type="EMBL" id="MFD2921448.1"/>
    </source>
</evidence>
<dbReference type="PANTHER" id="PTHR41251">
    <property type="entry name" value="NON-HOMOLOGOUS END JOINING PROTEIN KU"/>
    <property type="match status" value="1"/>
</dbReference>
<comment type="similarity">
    <text evidence="2">Belongs to the prokaryotic Ku family.</text>
</comment>
<dbReference type="InterPro" id="IPR009187">
    <property type="entry name" value="Prok_Ku"/>
</dbReference>
<dbReference type="HAMAP" id="MF_01875">
    <property type="entry name" value="Prokaryotic_Ku"/>
    <property type="match status" value="1"/>
</dbReference>
<dbReference type="InterPro" id="IPR016194">
    <property type="entry name" value="SPOC-like_C_dom_sf"/>
</dbReference>
<keyword evidence="5" id="KW-1185">Reference proteome</keyword>
<evidence type="ECO:0000256" key="2">
    <source>
        <dbReference type="HAMAP-Rule" id="MF_01875"/>
    </source>
</evidence>
<keyword evidence="2" id="KW-0227">DNA damage</keyword>
<keyword evidence="1 2" id="KW-0238">DNA-binding</keyword>
<dbReference type="NCBIfam" id="TIGR02772">
    <property type="entry name" value="Ku_bact"/>
    <property type="match status" value="1"/>
</dbReference>
<keyword evidence="2" id="KW-0233">DNA recombination</keyword>
<feature type="domain" description="Ku" evidence="3">
    <location>
        <begin position="52"/>
        <end position="179"/>
    </location>
</feature>
<dbReference type="SUPFAM" id="SSF100939">
    <property type="entry name" value="SPOC domain-like"/>
    <property type="match status" value="1"/>
</dbReference>
<evidence type="ECO:0000256" key="1">
    <source>
        <dbReference type="ARBA" id="ARBA00023125"/>
    </source>
</evidence>
<proteinExistence type="inferred from homology"/>
<evidence type="ECO:0000313" key="5">
    <source>
        <dbReference type="Proteomes" id="UP001597511"/>
    </source>
</evidence>